<gene>
    <name evidence="3" type="ORF">COT77_00790</name>
</gene>
<accession>A0A2M6WXP7</accession>
<dbReference type="Gene3D" id="3.30.70.60">
    <property type="match status" value="1"/>
</dbReference>
<dbReference type="GO" id="GO:0043683">
    <property type="term" value="P:type IV pilus assembly"/>
    <property type="evidence" value="ECO:0007669"/>
    <property type="project" value="InterPro"/>
</dbReference>
<dbReference type="EMBL" id="PEZV01000005">
    <property type="protein sequence ID" value="PIT97553.1"/>
    <property type="molecule type" value="Genomic_DNA"/>
</dbReference>
<dbReference type="InterPro" id="IPR007445">
    <property type="entry name" value="PilO"/>
</dbReference>
<keyword evidence="2" id="KW-0472">Membrane</keyword>
<organism evidence="3 4">
    <name type="scientific">Candidatus Berkelbacteria bacterium CG10_big_fil_rev_8_21_14_0_10_41_12</name>
    <dbReference type="NCBI Taxonomy" id="1974513"/>
    <lineage>
        <taxon>Bacteria</taxon>
        <taxon>Candidatus Berkelbacteria</taxon>
    </lineage>
</organism>
<sequence length="201" mass="21540">MNKEKKTSQALILVTVLLFIISIFLVIFVIVPKFSQIQSLNNDVKSKKEELTLGLAKIDAINNAQSIIKNSVADLALLNVALPGDKNTDEALVMVEKICDLNGLKISSVQIDSSEKNTSITSLTYTLNGSYPSMVNFLSDIQKNIRPVSVESLNITSSDEGLSMTVALSFPYLQTKEISSQSGEAASSPEAKASPTVGGGQ</sequence>
<reference evidence="4" key="1">
    <citation type="submission" date="2017-09" db="EMBL/GenBank/DDBJ databases">
        <title>Depth-based differentiation of microbial function through sediment-hosted aquifers and enrichment of novel symbionts in the deep terrestrial subsurface.</title>
        <authorList>
            <person name="Probst A.J."/>
            <person name="Ladd B."/>
            <person name="Jarett J.K."/>
            <person name="Geller-Mcgrath D.E."/>
            <person name="Sieber C.M.K."/>
            <person name="Emerson J.B."/>
            <person name="Anantharaman K."/>
            <person name="Thomas B.C."/>
            <person name="Malmstrom R."/>
            <person name="Stieglmeier M."/>
            <person name="Klingl A."/>
            <person name="Woyke T."/>
            <person name="Ryan C.M."/>
            <person name="Banfield J.F."/>
        </authorList>
    </citation>
    <scope>NUCLEOTIDE SEQUENCE [LARGE SCALE GENOMIC DNA]</scope>
</reference>
<comment type="caution">
    <text evidence="3">The sequence shown here is derived from an EMBL/GenBank/DDBJ whole genome shotgun (WGS) entry which is preliminary data.</text>
</comment>
<dbReference type="Pfam" id="PF04350">
    <property type="entry name" value="PilO"/>
    <property type="match status" value="1"/>
</dbReference>
<evidence type="ECO:0000256" key="1">
    <source>
        <dbReference type="SAM" id="MobiDB-lite"/>
    </source>
</evidence>
<dbReference type="GO" id="GO:0043107">
    <property type="term" value="P:type IV pilus-dependent motility"/>
    <property type="evidence" value="ECO:0007669"/>
    <property type="project" value="InterPro"/>
</dbReference>
<dbReference type="InterPro" id="IPR014717">
    <property type="entry name" value="Transl_elong_EF1B/ribsomal_bS6"/>
</dbReference>
<dbReference type="AlphaFoldDB" id="A0A2M6WXP7"/>
<name>A0A2M6WXP7_9BACT</name>
<keyword evidence="2" id="KW-1133">Transmembrane helix</keyword>
<protein>
    <submittedName>
        <fullName evidence="3">Uncharacterized protein</fullName>
    </submittedName>
</protein>
<feature type="region of interest" description="Disordered" evidence="1">
    <location>
        <begin position="179"/>
        <end position="201"/>
    </location>
</feature>
<dbReference type="Proteomes" id="UP000228596">
    <property type="component" value="Unassembled WGS sequence"/>
</dbReference>
<feature type="compositionally biased region" description="Low complexity" evidence="1">
    <location>
        <begin position="182"/>
        <end position="195"/>
    </location>
</feature>
<evidence type="ECO:0000313" key="3">
    <source>
        <dbReference type="EMBL" id="PIT97553.1"/>
    </source>
</evidence>
<keyword evidence="2" id="KW-0812">Transmembrane</keyword>
<evidence type="ECO:0000256" key="2">
    <source>
        <dbReference type="SAM" id="Phobius"/>
    </source>
</evidence>
<proteinExistence type="predicted"/>
<evidence type="ECO:0000313" key="4">
    <source>
        <dbReference type="Proteomes" id="UP000228596"/>
    </source>
</evidence>
<feature type="transmembrane region" description="Helical" evidence="2">
    <location>
        <begin position="12"/>
        <end position="31"/>
    </location>
</feature>